<protein>
    <recommendedName>
        <fullName evidence="4">DUF1430 domain-containing protein</fullName>
    </recommendedName>
</protein>
<feature type="transmembrane region" description="Helical" evidence="1">
    <location>
        <begin position="665"/>
        <end position="685"/>
    </location>
</feature>
<accession>A0A4Q2AL70</accession>
<evidence type="ECO:0008006" key="4">
    <source>
        <dbReference type="Google" id="ProtNLM"/>
    </source>
</evidence>
<keyword evidence="1" id="KW-0812">Transmembrane</keyword>
<feature type="transmembrane region" description="Helical" evidence="1">
    <location>
        <begin position="254"/>
        <end position="276"/>
    </location>
</feature>
<dbReference type="RefSeq" id="WP_129303311.1">
    <property type="nucleotide sequence ID" value="NZ_QZFR01000064.1"/>
</dbReference>
<evidence type="ECO:0000313" key="3">
    <source>
        <dbReference type="Proteomes" id="UP000289316"/>
    </source>
</evidence>
<evidence type="ECO:0000313" key="2">
    <source>
        <dbReference type="EMBL" id="RXV70573.1"/>
    </source>
</evidence>
<organism evidence="2 3">
    <name type="scientific">Ligilactobacillus murinus</name>
    <dbReference type="NCBI Taxonomy" id="1622"/>
    <lineage>
        <taxon>Bacteria</taxon>
        <taxon>Bacillati</taxon>
        <taxon>Bacillota</taxon>
        <taxon>Bacilli</taxon>
        <taxon>Lactobacillales</taxon>
        <taxon>Lactobacillaceae</taxon>
        <taxon>Ligilactobacillus</taxon>
    </lineage>
</organism>
<evidence type="ECO:0000256" key="1">
    <source>
        <dbReference type="SAM" id="Phobius"/>
    </source>
</evidence>
<gene>
    <name evidence="2" type="ORF">D6C19_08260</name>
</gene>
<feature type="transmembrane region" description="Helical" evidence="1">
    <location>
        <begin position="592"/>
        <end position="614"/>
    </location>
</feature>
<name>A0A4Q2AL70_9LACO</name>
<dbReference type="OrthoDB" id="2195234at2"/>
<feature type="transmembrane region" description="Helical" evidence="1">
    <location>
        <begin position="321"/>
        <end position="343"/>
    </location>
</feature>
<dbReference type="Proteomes" id="UP000289316">
    <property type="component" value="Unassembled WGS sequence"/>
</dbReference>
<keyword evidence="1" id="KW-1133">Transmembrane helix</keyword>
<feature type="transmembrane region" description="Helical" evidence="1">
    <location>
        <begin position="216"/>
        <end position="234"/>
    </location>
</feature>
<comment type="caution">
    <text evidence="2">The sequence shown here is derived from an EMBL/GenBank/DDBJ whole genome shotgun (WGS) entry which is preliminary data.</text>
</comment>
<proteinExistence type="predicted"/>
<feature type="transmembrane region" description="Helical" evidence="1">
    <location>
        <begin position="288"/>
        <end position="309"/>
    </location>
</feature>
<keyword evidence="1" id="KW-0472">Membrane</keyword>
<dbReference type="EMBL" id="QZFR01000064">
    <property type="protein sequence ID" value="RXV70573.1"/>
    <property type="molecule type" value="Genomic_DNA"/>
</dbReference>
<dbReference type="AlphaFoldDB" id="A0A4Q2AL70"/>
<reference evidence="2 3" key="1">
    <citation type="submission" date="2018-09" db="EMBL/GenBank/DDBJ databases">
        <title>Murine metabolic-syndrome-specific gut microbial biobank.</title>
        <authorList>
            <person name="Liu C."/>
        </authorList>
    </citation>
    <scope>NUCLEOTIDE SEQUENCE [LARGE SCALE GENOMIC DNA]</scope>
    <source>
        <strain evidence="2 3">C-30</strain>
    </source>
</reference>
<sequence>MKNKNLFLVAIFLLSFILNGLTVYANNYRSEASLALKQLDTSKYFIAFKLPVAPHTKKQFQQIIATLNNCAQKMELNYMEKHAYMGHVLRDGKIDYARSFEEQNFYVYKLHQTHFLGNFGALGTDKAEYSYHYPMLKGYQVTIQPLKQVFTSRKNFEGIFFLETLDQEKYVTFLTLLNQDLNLAFKTHYTLNDYQITRQTELLLPSFEIDPSLKPISNYLLIFIVIALLIYFLLEWSQLRLCKLNGWSFSRSFFALASKPLAVLLLSISGDLWALYKKLNLTELLFKQLIGFLIVFCVIYLVMLTMYWVSLNNIKEHYFSTILFLLLSAVKVLLLTTLISSFAPIGSLLIDGYNTFSHTPTTASHKYAEFFPYVIGNNPVDDESNYEDLKNIYQIADHQGALLLDDSGSSYKQPSTVPSYLVSVTLNINYLNSYPLYDVDHHKIKIDSKIKQTILIFPINKKHLVAKRLEYERKATGASQEYGIKVLYSDPKYNQGFKNIVTGKNIANEILRVITPGNLKAKSSPILNVLSGFSQDALLIPLKGTSLPQLKKKWDLILKKYNLSDNAPQMIRYDQGNIEELRRTLGNILANLLELLVLFLVVLALSFYSLLSFFKKNLTQIELKNTFGYSRLRNYYPYLAILVFQYIVMLAFYPDQDIPKEVYLVVTSLFFVLEFFILNLFISYLESEAKKNVK</sequence>
<feature type="transmembrane region" description="Helical" evidence="1">
    <location>
        <begin position="635"/>
        <end position="653"/>
    </location>
</feature>